<dbReference type="Gene3D" id="1.10.30.10">
    <property type="entry name" value="High mobility group box domain"/>
    <property type="match status" value="1"/>
</dbReference>
<dbReference type="Proteomes" id="UP000265703">
    <property type="component" value="Unassembled WGS sequence"/>
</dbReference>
<proteinExistence type="predicted"/>
<gene>
    <name evidence="1" type="ORF">C1645_833659</name>
</gene>
<dbReference type="InterPro" id="IPR036910">
    <property type="entry name" value="HMG_box_dom_sf"/>
</dbReference>
<evidence type="ECO:0000313" key="1">
    <source>
        <dbReference type="EMBL" id="RIA83554.1"/>
    </source>
</evidence>
<organism evidence="1 2">
    <name type="scientific">Glomus cerebriforme</name>
    <dbReference type="NCBI Taxonomy" id="658196"/>
    <lineage>
        <taxon>Eukaryota</taxon>
        <taxon>Fungi</taxon>
        <taxon>Fungi incertae sedis</taxon>
        <taxon>Mucoromycota</taxon>
        <taxon>Glomeromycotina</taxon>
        <taxon>Glomeromycetes</taxon>
        <taxon>Glomerales</taxon>
        <taxon>Glomeraceae</taxon>
        <taxon>Glomus</taxon>
    </lineage>
</organism>
<accession>A0A397SLU9</accession>
<dbReference type="OrthoDB" id="2307736at2759"/>
<sequence>MSEFRVLQYIYQQESDSVGIIGKQKKKPNSFILFTKKLRESVPKNVKIQQKKLNRFAAYLWNEKMTDYEKNFWKEHSEFIQMTPEEKEITTFIRQRSKNKQKLNQLNDCSYKEFLLNNCVLKNDCFLTESLELNWSYESL</sequence>
<protein>
    <recommendedName>
        <fullName evidence="3">HMG box domain-containing protein</fullName>
    </recommendedName>
</protein>
<dbReference type="EMBL" id="QKYT01000562">
    <property type="protein sequence ID" value="RIA83554.1"/>
    <property type="molecule type" value="Genomic_DNA"/>
</dbReference>
<evidence type="ECO:0008006" key="3">
    <source>
        <dbReference type="Google" id="ProtNLM"/>
    </source>
</evidence>
<comment type="caution">
    <text evidence="1">The sequence shown here is derived from an EMBL/GenBank/DDBJ whole genome shotgun (WGS) entry which is preliminary data.</text>
</comment>
<keyword evidence="2" id="KW-1185">Reference proteome</keyword>
<evidence type="ECO:0000313" key="2">
    <source>
        <dbReference type="Proteomes" id="UP000265703"/>
    </source>
</evidence>
<reference evidence="1 2" key="1">
    <citation type="submission" date="2018-06" db="EMBL/GenBank/DDBJ databases">
        <title>Comparative genomics reveals the genomic features of Rhizophagus irregularis, R. cerebriforme, R. diaphanum and Gigaspora rosea, and their symbiotic lifestyle signature.</title>
        <authorList>
            <person name="Morin E."/>
            <person name="San Clemente H."/>
            <person name="Chen E.C.H."/>
            <person name="De La Providencia I."/>
            <person name="Hainaut M."/>
            <person name="Kuo A."/>
            <person name="Kohler A."/>
            <person name="Murat C."/>
            <person name="Tang N."/>
            <person name="Roy S."/>
            <person name="Loubradou J."/>
            <person name="Henrissat B."/>
            <person name="Grigoriev I.V."/>
            <person name="Corradi N."/>
            <person name="Roux C."/>
            <person name="Martin F.M."/>
        </authorList>
    </citation>
    <scope>NUCLEOTIDE SEQUENCE [LARGE SCALE GENOMIC DNA]</scope>
    <source>
        <strain evidence="1 2">DAOM 227022</strain>
    </source>
</reference>
<dbReference type="AlphaFoldDB" id="A0A397SLU9"/>
<name>A0A397SLU9_9GLOM</name>